<evidence type="ECO:0000313" key="7">
    <source>
        <dbReference type="Proteomes" id="UP000813463"/>
    </source>
</evidence>
<comment type="similarity">
    <text evidence="1 5">Belongs to the cytochrome P450 family.</text>
</comment>
<evidence type="ECO:0000313" key="8">
    <source>
        <dbReference type="RefSeq" id="XP_056684014.1"/>
    </source>
</evidence>
<dbReference type="AlphaFoldDB" id="A0A9R0J8Q0"/>
<sequence>MSSLFLQLLNLFFHPLSLLVIFFVIYFYKSLSAKPATAKNLPPSPPKLPIIGNLHQLGLLPHRSLQSLSQRYGKLLFIYIGSKPSLVVSSADAAQEIMKTHDMIFSNRPKSLAASRLFYGCKDVAFSPYGEYWRQMRCICVTQLLSNTKVQSFRKIREEEAALMVESIERCGSSVVNLREILMTFTNDVICRASFGMKYDHEGGFNLKKLLDKVMELLGDFCVGDFIPWLSWIDRVSGLEGRLEKVAKPLDAFLEKVIQEHQIRQSTKIHHNELDKVKNVQNFVDILLEVQSENREALPLDSIKAVILDMFAAGTDTTYTLIEWAIIELIRHPRVMKELQEEVRNIVERKGSRLCEDDLEKLTYLKAVIKEALRLHPPAPLLVFRESLKDVNINSFNIAAGTQVIINAWAIQRDPIYWEDPEDFRPERFLNSSSFDFKGQDFQYIPFGAGRRGCPAISFAVINAELVIASLMYEFDWKFPGGIEHEKLDMTENAGLTVRRRDPLLVIATPYACR</sequence>
<keyword evidence="5" id="KW-0503">Monooxygenase</keyword>
<dbReference type="PRINTS" id="PR00463">
    <property type="entry name" value="EP450I"/>
</dbReference>
<protein>
    <submittedName>
        <fullName evidence="8">Cytochrome P450 736A117</fullName>
    </submittedName>
</protein>
<evidence type="ECO:0000256" key="4">
    <source>
        <dbReference type="PIRSR" id="PIRSR602401-1"/>
    </source>
</evidence>
<keyword evidence="6" id="KW-0472">Membrane</keyword>
<keyword evidence="6" id="KW-1133">Transmembrane helix</keyword>
<dbReference type="Proteomes" id="UP000813463">
    <property type="component" value="Chromosome 1"/>
</dbReference>
<dbReference type="PROSITE" id="PS00086">
    <property type="entry name" value="CYTOCHROME_P450"/>
    <property type="match status" value="1"/>
</dbReference>
<evidence type="ECO:0000256" key="6">
    <source>
        <dbReference type="SAM" id="Phobius"/>
    </source>
</evidence>
<dbReference type="InterPro" id="IPR036396">
    <property type="entry name" value="Cyt_P450_sf"/>
</dbReference>
<dbReference type="GO" id="GO:0016705">
    <property type="term" value="F:oxidoreductase activity, acting on paired donors, with incorporation or reduction of molecular oxygen"/>
    <property type="evidence" value="ECO:0007669"/>
    <property type="project" value="InterPro"/>
</dbReference>
<dbReference type="InterPro" id="IPR002401">
    <property type="entry name" value="Cyt_P450_E_grp-I"/>
</dbReference>
<dbReference type="PRINTS" id="PR00385">
    <property type="entry name" value="P450"/>
</dbReference>
<dbReference type="FunFam" id="1.10.630.10:FF:000011">
    <property type="entry name" value="Cytochrome P450 83B1"/>
    <property type="match status" value="1"/>
</dbReference>
<keyword evidence="6" id="KW-0812">Transmembrane</keyword>
<dbReference type="GeneID" id="110802340"/>
<dbReference type="GO" id="GO:0004497">
    <property type="term" value="F:monooxygenase activity"/>
    <property type="evidence" value="ECO:0007669"/>
    <property type="project" value="UniProtKB-KW"/>
</dbReference>
<dbReference type="PANTHER" id="PTHR47955">
    <property type="entry name" value="CYTOCHROME P450 FAMILY 71 PROTEIN"/>
    <property type="match status" value="1"/>
</dbReference>
<dbReference type="InterPro" id="IPR001128">
    <property type="entry name" value="Cyt_P450"/>
</dbReference>
<dbReference type="SUPFAM" id="SSF48264">
    <property type="entry name" value="Cytochrome P450"/>
    <property type="match status" value="1"/>
</dbReference>
<feature type="transmembrane region" description="Helical" evidence="6">
    <location>
        <begin position="6"/>
        <end position="28"/>
    </location>
</feature>
<reference evidence="7" key="1">
    <citation type="journal article" date="2021" name="Nat. Commun.">
        <title>Genomic analyses provide insights into spinach domestication and the genetic basis of agronomic traits.</title>
        <authorList>
            <person name="Cai X."/>
            <person name="Sun X."/>
            <person name="Xu C."/>
            <person name="Sun H."/>
            <person name="Wang X."/>
            <person name="Ge C."/>
            <person name="Zhang Z."/>
            <person name="Wang Q."/>
            <person name="Fei Z."/>
            <person name="Jiao C."/>
            <person name="Wang Q."/>
        </authorList>
    </citation>
    <scope>NUCLEOTIDE SEQUENCE [LARGE SCALE GENOMIC DNA]</scope>
    <source>
        <strain evidence="7">cv. Varoflay</strain>
    </source>
</reference>
<dbReference type="GO" id="GO:0005506">
    <property type="term" value="F:iron ion binding"/>
    <property type="evidence" value="ECO:0007669"/>
    <property type="project" value="InterPro"/>
</dbReference>
<organism evidence="7 8">
    <name type="scientific">Spinacia oleracea</name>
    <name type="common">Spinach</name>
    <dbReference type="NCBI Taxonomy" id="3562"/>
    <lineage>
        <taxon>Eukaryota</taxon>
        <taxon>Viridiplantae</taxon>
        <taxon>Streptophyta</taxon>
        <taxon>Embryophyta</taxon>
        <taxon>Tracheophyta</taxon>
        <taxon>Spermatophyta</taxon>
        <taxon>Magnoliopsida</taxon>
        <taxon>eudicotyledons</taxon>
        <taxon>Gunneridae</taxon>
        <taxon>Pentapetalae</taxon>
        <taxon>Caryophyllales</taxon>
        <taxon>Chenopodiaceae</taxon>
        <taxon>Chenopodioideae</taxon>
        <taxon>Anserineae</taxon>
        <taxon>Spinacia</taxon>
    </lineage>
</organism>
<proteinExistence type="inferred from homology"/>
<dbReference type="PANTHER" id="PTHR47955:SF15">
    <property type="entry name" value="CYTOCHROME P450 71A2-LIKE"/>
    <property type="match status" value="1"/>
</dbReference>
<dbReference type="CDD" id="cd11072">
    <property type="entry name" value="CYP71-like"/>
    <property type="match status" value="1"/>
</dbReference>
<dbReference type="GO" id="GO:0020037">
    <property type="term" value="F:heme binding"/>
    <property type="evidence" value="ECO:0007669"/>
    <property type="project" value="InterPro"/>
</dbReference>
<dbReference type="RefSeq" id="XP_056684014.1">
    <property type="nucleotide sequence ID" value="XM_056828036.1"/>
</dbReference>
<dbReference type="InterPro" id="IPR017972">
    <property type="entry name" value="Cyt_P450_CS"/>
</dbReference>
<evidence type="ECO:0000256" key="3">
    <source>
        <dbReference type="ARBA" id="ARBA00023004"/>
    </source>
</evidence>
<accession>A0A9R0J8Q0</accession>
<keyword evidence="4 5" id="KW-0349">Heme</keyword>
<dbReference type="Gene3D" id="1.10.630.10">
    <property type="entry name" value="Cytochrome P450"/>
    <property type="match status" value="1"/>
</dbReference>
<evidence type="ECO:0000256" key="2">
    <source>
        <dbReference type="ARBA" id="ARBA00022723"/>
    </source>
</evidence>
<dbReference type="KEGG" id="soe:110802340"/>
<gene>
    <name evidence="8" type="primary">LOC110802340</name>
</gene>
<comment type="cofactor">
    <cofactor evidence="4">
        <name>heme</name>
        <dbReference type="ChEBI" id="CHEBI:30413"/>
    </cofactor>
</comment>
<dbReference type="Pfam" id="PF00067">
    <property type="entry name" value="p450"/>
    <property type="match status" value="1"/>
</dbReference>
<feature type="binding site" description="axial binding residue" evidence="4">
    <location>
        <position position="454"/>
    </location>
    <ligand>
        <name>heme</name>
        <dbReference type="ChEBI" id="CHEBI:30413"/>
    </ligand>
    <ligandPart>
        <name>Fe</name>
        <dbReference type="ChEBI" id="CHEBI:18248"/>
    </ligandPart>
</feature>
<keyword evidence="3 4" id="KW-0408">Iron</keyword>
<keyword evidence="7" id="KW-1185">Reference proteome</keyword>
<keyword evidence="5" id="KW-0560">Oxidoreductase</keyword>
<evidence type="ECO:0000256" key="1">
    <source>
        <dbReference type="ARBA" id="ARBA00010617"/>
    </source>
</evidence>
<reference evidence="8" key="2">
    <citation type="submission" date="2025-08" db="UniProtKB">
        <authorList>
            <consortium name="RefSeq"/>
        </authorList>
    </citation>
    <scope>IDENTIFICATION</scope>
    <source>
        <tissue evidence="8">Leaf</tissue>
    </source>
</reference>
<name>A0A9R0J8Q0_SPIOL</name>
<keyword evidence="2 4" id="KW-0479">Metal-binding</keyword>
<evidence type="ECO:0000256" key="5">
    <source>
        <dbReference type="RuleBase" id="RU000461"/>
    </source>
</evidence>